<accession>A0A833HP78</accession>
<dbReference type="EMBL" id="WBZB01000017">
    <property type="protein sequence ID" value="KAB3530505.1"/>
    <property type="molecule type" value="Genomic_DNA"/>
</dbReference>
<reference evidence="2 3" key="1">
    <citation type="submission" date="2019-10" db="EMBL/GenBank/DDBJ databases">
        <title>Alkaliphilus serpentinus sp. nov. and Alkaliphilus pronyensis sp. nov., two novel anaerobic alkaliphilic species isolated from the serpentinized-hosted hydrothermal field of the Prony Bay (New Caledonia).</title>
        <authorList>
            <person name="Postec A."/>
        </authorList>
    </citation>
    <scope>NUCLEOTIDE SEQUENCE [LARGE SCALE GENOMIC DNA]</scope>
    <source>
        <strain evidence="2 3">LacT</strain>
    </source>
</reference>
<dbReference type="Proteomes" id="UP000465601">
    <property type="component" value="Unassembled WGS sequence"/>
</dbReference>
<comment type="caution">
    <text evidence="2">The sequence shown here is derived from an EMBL/GenBank/DDBJ whole genome shotgun (WGS) entry which is preliminary data.</text>
</comment>
<feature type="compositionally biased region" description="Basic and acidic residues" evidence="1">
    <location>
        <begin position="50"/>
        <end position="63"/>
    </location>
</feature>
<evidence type="ECO:0000256" key="1">
    <source>
        <dbReference type="SAM" id="MobiDB-lite"/>
    </source>
</evidence>
<gene>
    <name evidence="2" type="ORF">F8153_06540</name>
</gene>
<name>A0A833HP78_9FIRM</name>
<dbReference type="AlphaFoldDB" id="A0A833HP78"/>
<sequence>MDKRIKDKDKGNEILKDAIISEIRDQLVDEAIEKEKTISVDIEKLKLDNKVEEGSDGDSKPLEEEITDEEKEIAEKENAKKIKLIEEDLNHKKIKEIKDVDELEINL</sequence>
<evidence type="ECO:0000313" key="3">
    <source>
        <dbReference type="Proteomes" id="UP000465601"/>
    </source>
</evidence>
<keyword evidence="3" id="KW-1185">Reference proteome</keyword>
<dbReference type="RefSeq" id="WP_151865577.1">
    <property type="nucleotide sequence ID" value="NZ_WBZB01000017.1"/>
</dbReference>
<evidence type="ECO:0000313" key="2">
    <source>
        <dbReference type="EMBL" id="KAB3530505.1"/>
    </source>
</evidence>
<protein>
    <submittedName>
        <fullName evidence="2">Uncharacterized protein</fullName>
    </submittedName>
</protein>
<proteinExistence type="predicted"/>
<organism evidence="2 3">
    <name type="scientific">Alkaliphilus serpentinus</name>
    <dbReference type="NCBI Taxonomy" id="1482731"/>
    <lineage>
        <taxon>Bacteria</taxon>
        <taxon>Bacillati</taxon>
        <taxon>Bacillota</taxon>
        <taxon>Clostridia</taxon>
        <taxon>Peptostreptococcales</taxon>
        <taxon>Natronincolaceae</taxon>
        <taxon>Alkaliphilus</taxon>
    </lineage>
</organism>
<feature type="region of interest" description="Disordered" evidence="1">
    <location>
        <begin position="50"/>
        <end position="69"/>
    </location>
</feature>